<keyword evidence="3" id="KW-1185">Reference proteome</keyword>
<dbReference type="EMBL" id="NMUH01017424">
    <property type="protein sequence ID" value="MQM23690.1"/>
    <property type="molecule type" value="Genomic_DNA"/>
</dbReference>
<keyword evidence="1" id="KW-0472">Membrane</keyword>
<dbReference type="AlphaFoldDB" id="A0A843XXN2"/>
<proteinExistence type="predicted"/>
<organism evidence="2 3">
    <name type="scientific">Colocasia esculenta</name>
    <name type="common">Wild taro</name>
    <name type="synonym">Arum esculentum</name>
    <dbReference type="NCBI Taxonomy" id="4460"/>
    <lineage>
        <taxon>Eukaryota</taxon>
        <taxon>Viridiplantae</taxon>
        <taxon>Streptophyta</taxon>
        <taxon>Embryophyta</taxon>
        <taxon>Tracheophyta</taxon>
        <taxon>Spermatophyta</taxon>
        <taxon>Magnoliopsida</taxon>
        <taxon>Liliopsida</taxon>
        <taxon>Araceae</taxon>
        <taxon>Aroideae</taxon>
        <taxon>Colocasieae</taxon>
        <taxon>Colocasia</taxon>
    </lineage>
</organism>
<gene>
    <name evidence="2" type="ORF">Taro_056757</name>
</gene>
<comment type="caution">
    <text evidence="2">The sequence shown here is derived from an EMBL/GenBank/DDBJ whole genome shotgun (WGS) entry which is preliminary data.</text>
</comment>
<accession>A0A843XXN2</accession>
<evidence type="ECO:0000313" key="2">
    <source>
        <dbReference type="EMBL" id="MQM23690.1"/>
    </source>
</evidence>
<evidence type="ECO:0000256" key="1">
    <source>
        <dbReference type="SAM" id="Phobius"/>
    </source>
</evidence>
<reference evidence="2" key="1">
    <citation type="submission" date="2017-07" db="EMBL/GenBank/DDBJ databases">
        <title>Taro Niue Genome Assembly and Annotation.</title>
        <authorList>
            <person name="Atibalentja N."/>
            <person name="Keating K."/>
            <person name="Fields C.J."/>
        </authorList>
    </citation>
    <scope>NUCLEOTIDE SEQUENCE</scope>
    <source>
        <strain evidence="2">Niue_2</strain>
        <tissue evidence="2">Leaf</tissue>
    </source>
</reference>
<name>A0A843XXN2_COLES</name>
<evidence type="ECO:0000313" key="3">
    <source>
        <dbReference type="Proteomes" id="UP000652761"/>
    </source>
</evidence>
<feature type="transmembrane region" description="Helical" evidence="1">
    <location>
        <begin position="51"/>
        <end position="70"/>
    </location>
</feature>
<sequence length="75" mass="8219">MSPTSTVLPELETTAWGLLPLRPWRCPHFLGTATQEMVFTEKTRPWLERGLVPLVAVALGAAFGVAWTAGTTPRK</sequence>
<dbReference type="Proteomes" id="UP000652761">
    <property type="component" value="Unassembled WGS sequence"/>
</dbReference>
<protein>
    <submittedName>
        <fullName evidence="2">Uncharacterized protein</fullName>
    </submittedName>
</protein>
<keyword evidence="1" id="KW-1133">Transmembrane helix</keyword>
<keyword evidence="1" id="KW-0812">Transmembrane</keyword>